<evidence type="ECO:0000313" key="1">
    <source>
        <dbReference type="EMBL" id="KAF5202028.1"/>
    </source>
</evidence>
<protein>
    <submittedName>
        <fullName evidence="1">Uncharacterized protein</fullName>
    </submittedName>
</protein>
<dbReference type="EMBL" id="JABWDY010008667">
    <property type="protein sequence ID" value="KAF5202028.1"/>
    <property type="molecule type" value="Genomic_DNA"/>
</dbReference>
<comment type="caution">
    <text evidence="1">The sequence shown here is derived from an EMBL/GenBank/DDBJ whole genome shotgun (WGS) entry which is preliminary data.</text>
</comment>
<proteinExistence type="predicted"/>
<dbReference type="PANTHER" id="PTHR36617:SF15">
    <property type="entry name" value="REVERSE TRANSCRIPTASE ZINC-BINDING DOMAIN-CONTAINING PROTEIN"/>
    <property type="match status" value="1"/>
</dbReference>
<gene>
    <name evidence="1" type="ORF">FRX31_008385</name>
</gene>
<dbReference type="Proteomes" id="UP000554482">
    <property type="component" value="Unassembled WGS sequence"/>
</dbReference>
<name>A0A7J6WZL2_THATH</name>
<keyword evidence="2" id="KW-1185">Reference proteome</keyword>
<dbReference type="AlphaFoldDB" id="A0A7J6WZL2"/>
<organism evidence="1 2">
    <name type="scientific">Thalictrum thalictroides</name>
    <name type="common">Rue-anemone</name>
    <name type="synonym">Anemone thalictroides</name>
    <dbReference type="NCBI Taxonomy" id="46969"/>
    <lineage>
        <taxon>Eukaryota</taxon>
        <taxon>Viridiplantae</taxon>
        <taxon>Streptophyta</taxon>
        <taxon>Embryophyta</taxon>
        <taxon>Tracheophyta</taxon>
        <taxon>Spermatophyta</taxon>
        <taxon>Magnoliopsida</taxon>
        <taxon>Ranunculales</taxon>
        <taxon>Ranunculaceae</taxon>
        <taxon>Thalictroideae</taxon>
        <taxon>Thalictrum</taxon>
    </lineage>
</organism>
<sequence length="137" mass="16307">MNKALKAKWIWRYGNEEGALWRSVIDAKYGFGDEQWWPRRVSQSHGCSLWRGIMEMFQTFKESISCRLGNGSRIRFWTDILIGNLPLCNQFPQIYIISDNRNATIAQFCHRVEEESQWNLQIRRTSFDWEVDELNAL</sequence>
<reference evidence="1 2" key="1">
    <citation type="submission" date="2020-06" db="EMBL/GenBank/DDBJ databases">
        <title>Transcriptomic and genomic resources for Thalictrum thalictroides and T. hernandezii: Facilitating candidate gene discovery in an emerging model plant lineage.</title>
        <authorList>
            <person name="Arias T."/>
            <person name="Riano-Pachon D.M."/>
            <person name="Di Stilio V.S."/>
        </authorList>
    </citation>
    <scope>NUCLEOTIDE SEQUENCE [LARGE SCALE GENOMIC DNA]</scope>
    <source>
        <strain evidence="2">cv. WT478/WT964</strain>
        <tissue evidence="1">Leaves</tissue>
    </source>
</reference>
<accession>A0A7J6WZL2</accession>
<evidence type="ECO:0000313" key="2">
    <source>
        <dbReference type="Proteomes" id="UP000554482"/>
    </source>
</evidence>
<dbReference type="PANTHER" id="PTHR36617">
    <property type="entry name" value="PROTEIN, PUTATIVE-RELATED"/>
    <property type="match status" value="1"/>
</dbReference>
<dbReference type="OrthoDB" id="1306001at2759"/>